<keyword evidence="1" id="KW-0812">Transmembrane</keyword>
<organism evidence="2">
    <name type="scientific">Pseudomonas phage KV2023</name>
    <dbReference type="NCBI Taxonomy" id="3234047"/>
    <lineage>
        <taxon>Viruses</taxon>
        <taxon>Duplodnaviria</taxon>
        <taxon>Heunggongvirae</taxon>
        <taxon>Uroviricota</taxon>
        <taxon>Caudoviricetes</taxon>
        <taxon>Bruynoghevirus</taxon>
    </lineage>
</organism>
<reference evidence="2" key="1">
    <citation type="submission" date="2024-06" db="EMBL/GenBank/DDBJ databases">
        <authorList>
            <person name="Kandhan P."/>
            <person name="Suresh D."/>
            <person name="Suresh A."/>
            <person name="Gopikrishnan V."/>
        </authorList>
    </citation>
    <scope>NUCLEOTIDE SEQUENCE</scope>
</reference>
<keyword evidence="1" id="KW-1133">Transmembrane helix</keyword>
<evidence type="ECO:0000313" key="2">
    <source>
        <dbReference type="EMBL" id="XDJ02328.1"/>
    </source>
</evidence>
<evidence type="ECO:0000256" key="1">
    <source>
        <dbReference type="SAM" id="Phobius"/>
    </source>
</evidence>
<proteinExistence type="predicted"/>
<protein>
    <submittedName>
        <fullName evidence="2">Uncharacterized protein</fullName>
    </submittedName>
</protein>
<sequence length="130" mass="15048">MASTMQWDGMALSRLYRQQQKLSKLQAWTSALWILSTSTLLAGRLSWKSTPRRAWMQKAAPWRPTSRASIKSSRRLSNGCSCFRLWYSPVWFVQPLPSGRGRVCRQCCILRAGSDVLRWRLPHPLLRLPC</sequence>
<feature type="transmembrane region" description="Helical" evidence="1">
    <location>
        <begin position="25"/>
        <end position="47"/>
    </location>
</feature>
<name>A0AB39C6Y2_9CAUD</name>
<accession>A0AB39C6Y2</accession>
<dbReference type="EMBL" id="PP949967">
    <property type="protein sequence ID" value="XDJ02328.1"/>
    <property type="molecule type" value="Genomic_DNA"/>
</dbReference>
<keyword evidence="1" id="KW-0472">Membrane</keyword>